<dbReference type="PANTHER" id="PTHR47027:SF25">
    <property type="entry name" value="REVERSE TRANSCRIPTASE DOMAIN-CONTAINING PROTEIN"/>
    <property type="match status" value="1"/>
</dbReference>
<gene>
    <name evidence="2" type="ORF">SMRZ_LOCUS21171</name>
</gene>
<evidence type="ECO:0000313" key="2">
    <source>
        <dbReference type="EMBL" id="VDP38508.1"/>
    </source>
</evidence>
<accession>A0A183MYP6</accession>
<dbReference type="AlphaFoldDB" id="A0A183MYP6"/>
<feature type="compositionally biased region" description="Polar residues" evidence="1">
    <location>
        <begin position="131"/>
        <end position="141"/>
    </location>
</feature>
<evidence type="ECO:0000256" key="1">
    <source>
        <dbReference type="SAM" id="MobiDB-lite"/>
    </source>
</evidence>
<protein>
    <submittedName>
        <fullName evidence="2">Uncharacterized protein</fullName>
    </submittedName>
</protein>
<keyword evidence="3" id="KW-1185">Reference proteome</keyword>
<dbReference type="PANTHER" id="PTHR47027">
    <property type="entry name" value="REVERSE TRANSCRIPTASE DOMAIN-CONTAINING PROTEIN"/>
    <property type="match status" value="1"/>
</dbReference>
<proteinExistence type="predicted"/>
<reference evidence="2 3" key="1">
    <citation type="submission" date="2018-11" db="EMBL/GenBank/DDBJ databases">
        <authorList>
            <consortium name="Pathogen Informatics"/>
        </authorList>
    </citation>
    <scope>NUCLEOTIDE SEQUENCE [LARGE SCALE GENOMIC DNA]</scope>
    <source>
        <strain evidence="2 3">Zambia</strain>
    </source>
</reference>
<evidence type="ECO:0000313" key="3">
    <source>
        <dbReference type="Proteomes" id="UP000277204"/>
    </source>
</evidence>
<dbReference type="Proteomes" id="UP000277204">
    <property type="component" value="Unassembled WGS sequence"/>
</dbReference>
<organism evidence="2 3">
    <name type="scientific">Schistosoma margrebowiei</name>
    <dbReference type="NCBI Taxonomy" id="48269"/>
    <lineage>
        <taxon>Eukaryota</taxon>
        <taxon>Metazoa</taxon>
        <taxon>Spiralia</taxon>
        <taxon>Lophotrochozoa</taxon>
        <taxon>Platyhelminthes</taxon>
        <taxon>Trematoda</taxon>
        <taxon>Digenea</taxon>
        <taxon>Strigeidida</taxon>
        <taxon>Schistosomatoidea</taxon>
        <taxon>Schistosomatidae</taxon>
        <taxon>Schistosoma</taxon>
    </lineage>
</organism>
<dbReference type="EMBL" id="UZAI01018599">
    <property type="protein sequence ID" value="VDP38508.1"/>
    <property type="molecule type" value="Genomic_DNA"/>
</dbReference>
<sequence length="160" mass="18351">MNLRNLLKHCEVPEKIVNIILNSYDGPHCKFVHRGQLTESFPVKTAVRQGCLLPVFFYLLKVDWIMKIYTFERRHGIQSTVCMQLNDFNFTHQPSLLSHIHQHMQVKTTSAAAVSETLGLNIHKGKDKNLQHNTENTNSVTLDGENLEEVESHASGKHHR</sequence>
<name>A0A183MYP6_9TREM</name>
<feature type="region of interest" description="Disordered" evidence="1">
    <location>
        <begin position="125"/>
        <end position="160"/>
    </location>
</feature>